<protein>
    <submittedName>
        <fullName evidence="1">Uncharacterized protein</fullName>
    </submittedName>
</protein>
<evidence type="ECO:0000313" key="2">
    <source>
        <dbReference type="Proteomes" id="UP000001591"/>
    </source>
</evidence>
<gene>
    <name evidence="1" type="ordered locus">RC1_1729</name>
</gene>
<dbReference type="AlphaFoldDB" id="B6ITA8"/>
<sequence>MPDLSQESLGQVVGLSRSQIARFDGAPLEAITPTVDHALRLFVAVRRLQPDFAGRVLEGLNERDDERHGRVRFTMAERRAKAA</sequence>
<dbReference type="KEGG" id="rce:RC1_1729"/>
<dbReference type="EMBL" id="CP000613">
    <property type="protein sequence ID" value="ACI99126.1"/>
    <property type="molecule type" value="Genomic_DNA"/>
</dbReference>
<name>B6ITA8_RHOCS</name>
<accession>B6ITA8</accession>
<dbReference type="Proteomes" id="UP000001591">
    <property type="component" value="Chromosome"/>
</dbReference>
<evidence type="ECO:0000313" key="1">
    <source>
        <dbReference type="EMBL" id="ACI99126.1"/>
    </source>
</evidence>
<dbReference type="STRING" id="414684.RC1_1729"/>
<proteinExistence type="predicted"/>
<keyword evidence="2" id="KW-1185">Reference proteome</keyword>
<reference evidence="1 2" key="1">
    <citation type="journal article" date="2010" name="BMC Genomics">
        <title>Metabolic flexibility revealed in the genome of the cyst-forming alpha-1 proteobacterium Rhodospirillum centenum.</title>
        <authorList>
            <person name="Lu Y.K."/>
            <person name="Marden J."/>
            <person name="Han M."/>
            <person name="Swingley W.D."/>
            <person name="Mastrian S.D."/>
            <person name="Chowdhury S.R."/>
            <person name="Hao J."/>
            <person name="Helmy T."/>
            <person name="Kim S."/>
            <person name="Kurdoglu A.A."/>
            <person name="Matthies H.J."/>
            <person name="Rollo D."/>
            <person name="Stothard P."/>
            <person name="Blankenship R.E."/>
            <person name="Bauer C.E."/>
            <person name="Touchman J.W."/>
        </authorList>
    </citation>
    <scope>NUCLEOTIDE SEQUENCE [LARGE SCALE GENOMIC DNA]</scope>
    <source>
        <strain evidence="2">ATCC 51521 / SW</strain>
    </source>
</reference>
<dbReference type="HOGENOM" id="CLU_2540324_0_0_5"/>
<organism evidence="1 2">
    <name type="scientific">Rhodospirillum centenum (strain ATCC 51521 / SW)</name>
    <dbReference type="NCBI Taxonomy" id="414684"/>
    <lineage>
        <taxon>Bacteria</taxon>
        <taxon>Pseudomonadati</taxon>
        <taxon>Pseudomonadota</taxon>
        <taxon>Alphaproteobacteria</taxon>
        <taxon>Rhodospirillales</taxon>
        <taxon>Rhodospirillaceae</taxon>
        <taxon>Rhodospirillum</taxon>
    </lineage>
</organism>
<dbReference type="RefSeq" id="WP_012566911.1">
    <property type="nucleotide sequence ID" value="NC_011420.2"/>
</dbReference>